<keyword evidence="2" id="KW-0813">Transport</keyword>
<evidence type="ECO:0000256" key="6">
    <source>
        <dbReference type="SAM" id="Phobius"/>
    </source>
</evidence>
<dbReference type="Gene3D" id="1.20.1250.20">
    <property type="entry name" value="MFS general substrate transporter like domains"/>
    <property type="match status" value="2"/>
</dbReference>
<feature type="transmembrane region" description="Helical" evidence="6">
    <location>
        <begin position="129"/>
        <end position="151"/>
    </location>
</feature>
<feature type="transmembrane region" description="Helical" evidence="6">
    <location>
        <begin position="94"/>
        <end position="117"/>
    </location>
</feature>
<reference evidence="8 9" key="1">
    <citation type="submission" date="2017-03" db="EMBL/GenBank/DDBJ databases">
        <title>Genome sequence of Clostridium thermoalcaliphilum DSM 7309.</title>
        <authorList>
            <person name="Poehlein A."/>
            <person name="Daniel R."/>
        </authorList>
    </citation>
    <scope>NUCLEOTIDE SEQUENCE [LARGE SCALE GENOMIC DNA]</scope>
    <source>
        <strain evidence="8 9">DSM 7309</strain>
    </source>
</reference>
<evidence type="ECO:0000256" key="4">
    <source>
        <dbReference type="ARBA" id="ARBA00022989"/>
    </source>
</evidence>
<feature type="transmembrane region" description="Helical" evidence="6">
    <location>
        <begin position="324"/>
        <end position="345"/>
    </location>
</feature>
<dbReference type="InterPro" id="IPR020846">
    <property type="entry name" value="MFS_dom"/>
</dbReference>
<feature type="domain" description="Major facilitator superfamily (MFS) profile" evidence="7">
    <location>
        <begin position="1"/>
        <end position="381"/>
    </location>
</feature>
<dbReference type="InterPro" id="IPR036259">
    <property type="entry name" value="MFS_trans_sf"/>
</dbReference>
<feature type="transmembrane region" description="Helical" evidence="6">
    <location>
        <begin position="9"/>
        <end position="28"/>
    </location>
</feature>
<keyword evidence="3 6" id="KW-0812">Transmembrane</keyword>
<dbReference type="SUPFAM" id="SSF103473">
    <property type="entry name" value="MFS general substrate transporter"/>
    <property type="match status" value="1"/>
</dbReference>
<dbReference type="GO" id="GO:0005886">
    <property type="term" value="C:plasma membrane"/>
    <property type="evidence" value="ECO:0007669"/>
    <property type="project" value="UniProtKB-SubCell"/>
</dbReference>
<gene>
    <name evidence="8" type="primary">ycaD</name>
    <name evidence="8" type="ORF">CLOTH_04440</name>
</gene>
<dbReference type="PROSITE" id="PS51257">
    <property type="entry name" value="PROKAR_LIPOPROTEIN"/>
    <property type="match status" value="1"/>
</dbReference>
<keyword evidence="4 6" id="KW-1133">Transmembrane helix</keyword>
<dbReference type="STRING" id="29349.CLOTH_04440"/>
<feature type="transmembrane region" description="Helical" evidence="6">
    <location>
        <begin position="70"/>
        <end position="88"/>
    </location>
</feature>
<evidence type="ECO:0000256" key="2">
    <source>
        <dbReference type="ARBA" id="ARBA00022448"/>
    </source>
</evidence>
<comment type="subcellular location">
    <subcellularLocation>
        <location evidence="1">Cell membrane</location>
        <topology evidence="1">Multi-pass membrane protein</topology>
    </subcellularLocation>
</comment>
<dbReference type="PANTHER" id="PTHR23520:SF5">
    <property type="entry name" value="TRANSPORTER, PUTATIVE (AFU_ORTHOLOGUE AFUA_3G04000)-RELATED"/>
    <property type="match status" value="1"/>
</dbReference>
<dbReference type="RefSeq" id="WP_079410799.1">
    <property type="nucleotide sequence ID" value="NZ_MZGW01000001.1"/>
</dbReference>
<keyword evidence="5 6" id="KW-0472">Membrane</keyword>
<organism evidence="8 9">
    <name type="scientific">Alkalithermobacter paradoxus</name>
    <dbReference type="NCBI Taxonomy" id="29349"/>
    <lineage>
        <taxon>Bacteria</taxon>
        <taxon>Bacillati</taxon>
        <taxon>Bacillota</taxon>
        <taxon>Clostridia</taxon>
        <taxon>Peptostreptococcales</taxon>
        <taxon>Tepidibacteraceae</taxon>
        <taxon>Alkalithermobacter</taxon>
    </lineage>
</organism>
<comment type="caution">
    <text evidence="8">The sequence shown here is derived from an EMBL/GenBank/DDBJ whole genome shotgun (WGS) entry which is preliminary data.</text>
</comment>
<dbReference type="Proteomes" id="UP000190140">
    <property type="component" value="Unassembled WGS sequence"/>
</dbReference>
<dbReference type="Pfam" id="PF07690">
    <property type="entry name" value="MFS_1"/>
    <property type="match status" value="2"/>
</dbReference>
<protein>
    <submittedName>
        <fullName evidence="8">Putative MFS-type transporter YcaD</fullName>
    </submittedName>
</protein>
<evidence type="ECO:0000259" key="7">
    <source>
        <dbReference type="PROSITE" id="PS50850"/>
    </source>
</evidence>
<keyword evidence="9" id="KW-1185">Reference proteome</keyword>
<feature type="transmembrane region" description="Helical" evidence="6">
    <location>
        <begin position="40"/>
        <end position="63"/>
    </location>
</feature>
<feature type="transmembrane region" description="Helical" evidence="6">
    <location>
        <begin position="280"/>
        <end position="304"/>
    </location>
</feature>
<feature type="transmembrane region" description="Helical" evidence="6">
    <location>
        <begin position="238"/>
        <end position="260"/>
    </location>
</feature>
<dbReference type="GO" id="GO:0022857">
    <property type="term" value="F:transmembrane transporter activity"/>
    <property type="evidence" value="ECO:0007669"/>
    <property type="project" value="InterPro"/>
</dbReference>
<dbReference type="OrthoDB" id="9810492at2"/>
<evidence type="ECO:0000313" key="8">
    <source>
        <dbReference type="EMBL" id="OPJ57161.1"/>
    </source>
</evidence>
<name>A0A1V4IAZ8_9FIRM</name>
<dbReference type="PROSITE" id="PS50850">
    <property type="entry name" value="MFS"/>
    <property type="match status" value="1"/>
</dbReference>
<feature type="transmembrane region" description="Helical" evidence="6">
    <location>
        <begin position="163"/>
        <end position="182"/>
    </location>
</feature>
<evidence type="ECO:0000256" key="3">
    <source>
        <dbReference type="ARBA" id="ARBA00022692"/>
    </source>
</evidence>
<dbReference type="InterPro" id="IPR011701">
    <property type="entry name" value="MFS"/>
</dbReference>
<proteinExistence type="predicted"/>
<feature type="transmembrane region" description="Helical" evidence="6">
    <location>
        <begin position="357"/>
        <end position="377"/>
    </location>
</feature>
<sequence length="389" mass="43278">MYTKNIRNYLISSSLIFLTFGCFSNFLSIHLKLNNFTDSFIGTILSMQTFGTAIGSIVAGILLKKYSFKANMLFSTLLITISCILTASSLHKYILLPASLTLGLGMAFQFVIESPYLMKITSRENRVNMFSLSFCIKNFSMMLGTLSAGFISDINVNTQHTLLFFGIMSILSVLPIIKIDNIKTNSENSSSKQSPNIFRNTHLVKIVVFNALIGIGAGLVVPFFSVYIKHTLSANNKIVGILLSMSQLGIVLGGLSIPYLSKSLGKIKTVIFCQALSIPFLLSISISKNITIIAISFFMRTALMNMAQPLVQSVSMEVVDEKDMSMFSSFIVLISNVFRAVGTFIGGQIIHITNYDFPYYITSILYIFAIILFYNTFKNYYYQPNNALQ</sequence>
<evidence type="ECO:0000256" key="1">
    <source>
        <dbReference type="ARBA" id="ARBA00004651"/>
    </source>
</evidence>
<feature type="transmembrane region" description="Helical" evidence="6">
    <location>
        <begin position="203"/>
        <end position="226"/>
    </location>
</feature>
<dbReference type="EMBL" id="MZGW01000001">
    <property type="protein sequence ID" value="OPJ57161.1"/>
    <property type="molecule type" value="Genomic_DNA"/>
</dbReference>
<accession>A0A1V4IAZ8</accession>
<dbReference type="PANTHER" id="PTHR23520">
    <property type="entry name" value="TRANSPORTER, PUTATIVE (AFU_ORTHOLOGUE AFUA_3G04000)-RELATED"/>
    <property type="match status" value="1"/>
</dbReference>
<evidence type="ECO:0000313" key="9">
    <source>
        <dbReference type="Proteomes" id="UP000190140"/>
    </source>
</evidence>
<dbReference type="AlphaFoldDB" id="A0A1V4IAZ8"/>
<evidence type="ECO:0000256" key="5">
    <source>
        <dbReference type="ARBA" id="ARBA00023136"/>
    </source>
</evidence>